<evidence type="ECO:0000313" key="3">
    <source>
        <dbReference type="Proteomes" id="UP001237642"/>
    </source>
</evidence>
<dbReference type="PANTHER" id="PTHR31175">
    <property type="entry name" value="AUXIN-RESPONSIVE FAMILY PROTEIN"/>
    <property type="match status" value="1"/>
</dbReference>
<dbReference type="GO" id="GO:0009733">
    <property type="term" value="P:response to auxin"/>
    <property type="evidence" value="ECO:0007669"/>
    <property type="project" value="InterPro"/>
</dbReference>
<evidence type="ECO:0000256" key="1">
    <source>
        <dbReference type="ARBA" id="ARBA00006974"/>
    </source>
</evidence>
<accession>A0AAD8MFQ4</accession>
<reference evidence="2" key="2">
    <citation type="submission" date="2023-05" db="EMBL/GenBank/DDBJ databases">
        <authorList>
            <person name="Schelkunov M.I."/>
        </authorList>
    </citation>
    <scope>NUCLEOTIDE SEQUENCE</scope>
    <source>
        <strain evidence="2">Hsosn_3</strain>
        <tissue evidence="2">Leaf</tissue>
    </source>
</reference>
<evidence type="ECO:0000313" key="2">
    <source>
        <dbReference type="EMBL" id="KAK1370398.1"/>
    </source>
</evidence>
<proteinExistence type="inferred from homology"/>
<reference evidence="2" key="1">
    <citation type="submission" date="2023-02" db="EMBL/GenBank/DDBJ databases">
        <title>Genome of toxic invasive species Heracleum sosnowskyi carries increased number of genes despite the absence of recent whole-genome duplications.</title>
        <authorList>
            <person name="Schelkunov M."/>
            <person name="Shtratnikova V."/>
            <person name="Makarenko M."/>
            <person name="Klepikova A."/>
            <person name="Omelchenko D."/>
            <person name="Novikova G."/>
            <person name="Obukhova E."/>
            <person name="Bogdanov V."/>
            <person name="Penin A."/>
            <person name="Logacheva M."/>
        </authorList>
    </citation>
    <scope>NUCLEOTIDE SEQUENCE</scope>
    <source>
        <strain evidence="2">Hsosn_3</strain>
        <tissue evidence="2">Leaf</tissue>
    </source>
</reference>
<sequence>MISPKKLIKMARKWQRMAMISRRGITLPRTIGYSDEASLSVVSKGHFAVYTADHRRFVIPLVYLESEIFIELLRMAEEEYGLQRDGPITLPCDSVFMEYAVSLILRNPAKDLERELFMSIAESARCSSSSYVHQKQTSHNIQIHGF</sequence>
<organism evidence="2 3">
    <name type="scientific">Heracleum sosnowskyi</name>
    <dbReference type="NCBI Taxonomy" id="360622"/>
    <lineage>
        <taxon>Eukaryota</taxon>
        <taxon>Viridiplantae</taxon>
        <taxon>Streptophyta</taxon>
        <taxon>Embryophyta</taxon>
        <taxon>Tracheophyta</taxon>
        <taxon>Spermatophyta</taxon>
        <taxon>Magnoliopsida</taxon>
        <taxon>eudicotyledons</taxon>
        <taxon>Gunneridae</taxon>
        <taxon>Pentapetalae</taxon>
        <taxon>asterids</taxon>
        <taxon>campanulids</taxon>
        <taxon>Apiales</taxon>
        <taxon>Apiaceae</taxon>
        <taxon>Apioideae</taxon>
        <taxon>apioid superclade</taxon>
        <taxon>Tordylieae</taxon>
        <taxon>Tordyliinae</taxon>
        <taxon>Heracleum</taxon>
    </lineage>
</organism>
<comment type="similarity">
    <text evidence="1">Belongs to the ARG7 family.</text>
</comment>
<dbReference type="EMBL" id="JAUIZM010000008">
    <property type="protein sequence ID" value="KAK1370398.1"/>
    <property type="molecule type" value="Genomic_DNA"/>
</dbReference>
<name>A0AAD8MFQ4_9APIA</name>
<keyword evidence="3" id="KW-1185">Reference proteome</keyword>
<dbReference type="Pfam" id="PF02519">
    <property type="entry name" value="Auxin_inducible"/>
    <property type="match status" value="1"/>
</dbReference>
<gene>
    <name evidence="2" type="ORF">POM88_036490</name>
</gene>
<comment type="caution">
    <text evidence="2">The sequence shown here is derived from an EMBL/GenBank/DDBJ whole genome shotgun (WGS) entry which is preliminary data.</text>
</comment>
<protein>
    <submittedName>
        <fullName evidence="2">Auxin-responsive protein SAUR66</fullName>
    </submittedName>
</protein>
<dbReference type="Proteomes" id="UP001237642">
    <property type="component" value="Unassembled WGS sequence"/>
</dbReference>
<dbReference type="InterPro" id="IPR003676">
    <property type="entry name" value="SAUR_fam"/>
</dbReference>
<dbReference type="AlphaFoldDB" id="A0AAD8MFQ4"/>
<dbReference type="PANTHER" id="PTHR31175:SF82">
    <property type="entry name" value="AUXIN-RESPONSIVE PROTEIN SAUR65"/>
    <property type="match status" value="1"/>
</dbReference>